<sequence>MSDLFAAIKESEPYKALLSAFASSRAPHAILAQSPALFHEALAVEIARLYLCANGSGDDDCASCLSWKGGEHPDFIRPLQWDRPPGIDDCRAMAGELYLAPVIAPRRFAVIPNAGKLSLPAANSLLKILEEPPSWGALLLLSEEMSLLPTIKSRTWHLKFDFEEELSPLPLPKTRDEWLSTIARASKMSFQEAAATLERWIKHCLEEGDLVRAEKLGKVELLFEKGRLPVYMAFDLLFGFLEEDLPDELFGHFR</sequence>
<dbReference type="InterPro" id="IPR027417">
    <property type="entry name" value="P-loop_NTPase"/>
</dbReference>
<evidence type="ECO:0000313" key="2">
    <source>
        <dbReference type="Proteomes" id="UP000185093"/>
    </source>
</evidence>
<dbReference type="Proteomes" id="UP000185093">
    <property type="component" value="Unassembled WGS sequence"/>
</dbReference>
<dbReference type="RefSeq" id="WP_014806524.1">
    <property type="nucleotide sequence ID" value="NZ_DAONLC010000004.1"/>
</dbReference>
<comment type="caution">
    <text evidence="1">The sequence shown here is derived from an EMBL/GenBank/DDBJ whole genome shotgun (WGS) entry which is preliminary data.</text>
</comment>
<dbReference type="EMBL" id="FSQZ01000001">
    <property type="protein sequence ID" value="SIN63752.1"/>
    <property type="molecule type" value="Genomic_DNA"/>
</dbReference>
<dbReference type="SUPFAM" id="SSF52540">
    <property type="entry name" value="P-loop containing nucleoside triphosphate hydrolases"/>
    <property type="match status" value="1"/>
</dbReference>
<name>A0ABY1JBJ0_9BACT</name>
<protein>
    <submittedName>
        <fullName evidence="1">DNA polymerase-3 subunit delta</fullName>
    </submittedName>
</protein>
<organism evidence="1 2">
    <name type="scientific">Acetomicrobium flavidum</name>
    <dbReference type="NCBI Taxonomy" id="49896"/>
    <lineage>
        <taxon>Bacteria</taxon>
        <taxon>Thermotogati</taxon>
        <taxon>Synergistota</taxon>
        <taxon>Synergistia</taxon>
        <taxon>Synergistales</taxon>
        <taxon>Acetomicrobiaceae</taxon>
        <taxon>Acetomicrobium</taxon>
    </lineage>
</organism>
<reference evidence="1 2" key="1">
    <citation type="submission" date="2016-11" db="EMBL/GenBank/DDBJ databases">
        <authorList>
            <person name="Varghese N."/>
            <person name="Submissions S."/>
        </authorList>
    </citation>
    <scope>NUCLEOTIDE SEQUENCE [LARGE SCALE GENOMIC DNA]</scope>
    <source>
        <strain evidence="1 2">DSM 20664</strain>
    </source>
</reference>
<dbReference type="Gene3D" id="3.40.50.300">
    <property type="entry name" value="P-loop containing nucleotide triphosphate hydrolases"/>
    <property type="match status" value="1"/>
</dbReference>
<proteinExistence type="predicted"/>
<keyword evidence="2" id="KW-1185">Reference proteome</keyword>
<dbReference type="Pfam" id="PF13177">
    <property type="entry name" value="DNA_pol3_delta2"/>
    <property type="match status" value="1"/>
</dbReference>
<evidence type="ECO:0000313" key="1">
    <source>
        <dbReference type="EMBL" id="SIN63752.1"/>
    </source>
</evidence>
<accession>A0ABY1JBJ0</accession>
<gene>
    <name evidence="1" type="ORF">SAMN05444368_0465</name>
</gene>